<dbReference type="SUPFAM" id="SSF54695">
    <property type="entry name" value="POZ domain"/>
    <property type="match status" value="1"/>
</dbReference>
<dbReference type="Gene3D" id="1.25.10.10">
    <property type="entry name" value="Leucine-rich Repeat Variant"/>
    <property type="match status" value="1"/>
</dbReference>
<dbReference type="InterPro" id="IPR011333">
    <property type="entry name" value="SKP1/BTB/POZ_sf"/>
</dbReference>
<keyword evidence="3" id="KW-0175">Coiled coil</keyword>
<evidence type="ECO:0000256" key="1">
    <source>
        <dbReference type="ARBA" id="ARBA00022737"/>
    </source>
</evidence>
<dbReference type="Gene3D" id="1.25.40.420">
    <property type="match status" value="1"/>
</dbReference>
<accession>A0A9Q0LDL0</accession>
<proteinExistence type="predicted"/>
<dbReference type="InterPro" id="IPR011705">
    <property type="entry name" value="BACK"/>
</dbReference>
<keyword evidence="6" id="KW-1185">Reference proteome</keyword>
<dbReference type="OrthoDB" id="6418787at2759"/>
<dbReference type="InterPro" id="IPR000210">
    <property type="entry name" value="BTB/POZ_dom"/>
</dbReference>
<feature type="repeat" description="ARM" evidence="2">
    <location>
        <begin position="499"/>
        <end position="543"/>
    </location>
</feature>
<dbReference type="PANTHER" id="PTHR22895:SF0">
    <property type="entry name" value="ARMADILLO REPEAT-CONTAINING PROTEIN 6"/>
    <property type="match status" value="1"/>
</dbReference>
<feature type="repeat" description="ARM" evidence="2">
    <location>
        <begin position="585"/>
        <end position="624"/>
    </location>
</feature>
<comment type="caution">
    <text evidence="5">The sequence shown here is derived from an EMBL/GenBank/DDBJ whole genome shotgun (WGS) entry which is preliminary data.</text>
</comment>
<dbReference type="Pfam" id="PF00651">
    <property type="entry name" value="BTB"/>
    <property type="match status" value="1"/>
</dbReference>
<keyword evidence="1" id="KW-0677">Repeat</keyword>
<dbReference type="PROSITE" id="PS50097">
    <property type="entry name" value="BTB"/>
    <property type="match status" value="1"/>
</dbReference>
<dbReference type="SMART" id="SM00185">
    <property type="entry name" value="ARM"/>
    <property type="match status" value="5"/>
</dbReference>
<gene>
    <name evidence="5" type="ORF">M0811_10483</name>
</gene>
<evidence type="ECO:0000313" key="6">
    <source>
        <dbReference type="Proteomes" id="UP001149090"/>
    </source>
</evidence>
<evidence type="ECO:0000256" key="3">
    <source>
        <dbReference type="SAM" id="Coils"/>
    </source>
</evidence>
<evidence type="ECO:0000259" key="4">
    <source>
        <dbReference type="PROSITE" id="PS50097"/>
    </source>
</evidence>
<dbReference type="InterPro" id="IPR000225">
    <property type="entry name" value="Armadillo"/>
</dbReference>
<dbReference type="AlphaFoldDB" id="A0A9Q0LDL0"/>
<organism evidence="5 6">
    <name type="scientific">Anaeramoeba ignava</name>
    <name type="common">Anaerobic marine amoeba</name>
    <dbReference type="NCBI Taxonomy" id="1746090"/>
    <lineage>
        <taxon>Eukaryota</taxon>
        <taxon>Metamonada</taxon>
        <taxon>Anaeramoebidae</taxon>
        <taxon>Anaeramoeba</taxon>
    </lineage>
</organism>
<dbReference type="InterPro" id="IPR011989">
    <property type="entry name" value="ARM-like"/>
</dbReference>
<evidence type="ECO:0000313" key="5">
    <source>
        <dbReference type="EMBL" id="KAJ5071211.1"/>
    </source>
</evidence>
<protein>
    <submittedName>
        <fullName evidence="5">Protein aardvark</fullName>
    </submittedName>
</protein>
<name>A0A9Q0LDL0_ANAIG</name>
<dbReference type="Pfam" id="PF07707">
    <property type="entry name" value="BACK"/>
    <property type="match status" value="1"/>
</dbReference>
<dbReference type="InterPro" id="IPR056597">
    <property type="entry name" value="ARM_LRRK2"/>
</dbReference>
<dbReference type="SUPFAM" id="SSF48371">
    <property type="entry name" value="ARM repeat"/>
    <property type="match status" value="1"/>
</dbReference>
<feature type="repeat" description="ARM" evidence="2">
    <location>
        <begin position="542"/>
        <end position="586"/>
    </location>
</feature>
<feature type="coiled-coil region" evidence="3">
    <location>
        <begin position="294"/>
        <end position="321"/>
    </location>
</feature>
<dbReference type="InterPro" id="IPR016024">
    <property type="entry name" value="ARM-type_fold"/>
</dbReference>
<dbReference type="PROSITE" id="PS50176">
    <property type="entry name" value="ARM_REPEAT"/>
    <property type="match status" value="3"/>
</dbReference>
<sequence>MKPLIKKNNNNNNFQNLYQFNSEEMDDFLLKSASHDLFTIYSTQKKFSDFTIYCGKEKTPINCHKIILNSRSYFFHALTSQEEINDIHFLDFEYNVVEPIIKYLYKGKIEIKEENLEKSFEFADKIRLAKLKVKIEKEIEKRIDQTNMIFVFYRAKEIKSAHLSSVCQEMILKNISSLLQQNQIAALNQNAFLNLLELLISNLQWKKSEVIRDVIIQWVKNNQLKNQEFFTNEIQMNDDKFKTKKMVFDILIKLQQMQAIEESQIQQLTKHRIFPLEIFTDLINLKMVQFNQFFQAMEREYQEKKQREIEYNQNINILEENYSEQQIIQQDYQNYQNSENQQIIQQDYQNYQNSENQQIIQQDYQNYQNSENQQIQEIIPKEENVAQNLLANFRNKKLQNIQDQDMNPHEIVGIQTTIDLMNIFPSNPDIQEHACFILHYFSFENDEKQNEIRKFKGIESIIQAMIHFPNNLQIQSNSCLVLRSLSENEKNQLEIRKLRGIEFILKAMNNFPTNPFIQIQGCGALQNISVNRQNKIEIRNQNGIETIINAMRYFPNNEDVQIQGCWSLANLSLNKKNKIEIRNQNGIETIINAMRYFPNNEDVQENGCWSLKNLVLNEENRKLIQKLDIKVLIQTAMRKFSSNDYIQKKAKTLLLELQNEN</sequence>
<dbReference type="Gene3D" id="3.30.710.10">
    <property type="entry name" value="Potassium Channel Kv1.1, Chain A"/>
    <property type="match status" value="1"/>
</dbReference>
<dbReference type="SMART" id="SM00225">
    <property type="entry name" value="BTB"/>
    <property type="match status" value="1"/>
</dbReference>
<dbReference type="EMBL" id="JAPDFW010000090">
    <property type="protein sequence ID" value="KAJ5071211.1"/>
    <property type="molecule type" value="Genomic_DNA"/>
</dbReference>
<dbReference type="PANTHER" id="PTHR22895">
    <property type="entry name" value="ARMADILLO REPEAT-CONTAINING PROTEIN 6"/>
    <property type="match status" value="1"/>
</dbReference>
<dbReference type="Proteomes" id="UP001149090">
    <property type="component" value="Unassembled WGS sequence"/>
</dbReference>
<evidence type="ECO:0000256" key="2">
    <source>
        <dbReference type="PROSITE-ProRule" id="PRU00259"/>
    </source>
</evidence>
<dbReference type="CDD" id="cd18186">
    <property type="entry name" value="BTB_POZ_ZBTB_KLHL-like"/>
    <property type="match status" value="1"/>
</dbReference>
<feature type="domain" description="BTB" evidence="4">
    <location>
        <begin position="48"/>
        <end position="113"/>
    </location>
</feature>
<reference evidence="5" key="1">
    <citation type="submission" date="2022-10" db="EMBL/GenBank/DDBJ databases">
        <title>Novel sulphate-reducing endosymbionts in the free-living metamonad Anaeramoeba.</title>
        <authorList>
            <person name="Jerlstrom-Hultqvist J."/>
            <person name="Cepicka I."/>
            <person name="Gallot-Lavallee L."/>
            <person name="Salas-Leiva D."/>
            <person name="Curtis B.A."/>
            <person name="Zahonova K."/>
            <person name="Pipaliya S."/>
            <person name="Dacks J."/>
            <person name="Roger A.J."/>
        </authorList>
    </citation>
    <scope>NUCLEOTIDE SEQUENCE</scope>
    <source>
        <strain evidence="5">BMAN</strain>
    </source>
</reference>
<dbReference type="Pfam" id="PF23744">
    <property type="entry name" value="ARM_LRRK2"/>
    <property type="match status" value="1"/>
</dbReference>